<evidence type="ECO:0000313" key="2">
    <source>
        <dbReference type="Proteomes" id="UP001272052"/>
    </source>
</evidence>
<keyword evidence="2" id="KW-1185">Reference proteome</keyword>
<dbReference type="Proteomes" id="UP001272052">
    <property type="component" value="Unassembled WGS sequence"/>
</dbReference>
<dbReference type="RefSeq" id="WP_318786288.1">
    <property type="nucleotide sequence ID" value="NZ_JAWDKC010000024.1"/>
</dbReference>
<evidence type="ECO:0000313" key="1">
    <source>
        <dbReference type="EMBL" id="MDV0445862.1"/>
    </source>
</evidence>
<sequence>MTDSPFIGRNYLKPPENERVPIVVIDFKKMYACWLPGLRHTLYFDAEPQTEELKRIREIVLLEVFSTDSKYLIELTAEDFEEFETAYALFSTYGGELFFHRRKEGRRMKKYFDFKPKQKVRSAIRKFSLLEKI</sequence>
<comment type="caution">
    <text evidence="1">The sequence shown here is derived from an EMBL/GenBank/DDBJ whole genome shotgun (WGS) entry which is preliminary data.</text>
</comment>
<dbReference type="EMBL" id="JAWDKC010000024">
    <property type="protein sequence ID" value="MDV0445862.1"/>
    <property type="molecule type" value="Genomic_DNA"/>
</dbReference>
<proteinExistence type="predicted"/>
<accession>A0ABU3VR33</accession>
<reference evidence="1 2" key="1">
    <citation type="submission" date="2023-06" db="EMBL/GenBank/DDBJ databases">
        <title>Genome sequence of Methanimicrococcus sp. At1.</title>
        <authorList>
            <person name="Protasov E."/>
            <person name="Platt K."/>
            <person name="Poehlein A."/>
            <person name="Daniel R."/>
            <person name="Brune A."/>
        </authorList>
    </citation>
    <scope>NUCLEOTIDE SEQUENCE [LARGE SCALE GENOMIC DNA]</scope>
    <source>
        <strain evidence="1 2">At1</strain>
    </source>
</reference>
<protein>
    <submittedName>
        <fullName evidence="1">Uncharacterized protein</fullName>
    </submittedName>
</protein>
<organism evidence="1 2">
    <name type="scientific">Methanimicrococcus hacksteinii</name>
    <dbReference type="NCBI Taxonomy" id="3028293"/>
    <lineage>
        <taxon>Archaea</taxon>
        <taxon>Methanobacteriati</taxon>
        <taxon>Methanobacteriota</taxon>
        <taxon>Stenosarchaea group</taxon>
        <taxon>Methanomicrobia</taxon>
        <taxon>Methanosarcinales</taxon>
        <taxon>Methanosarcinaceae</taxon>
        <taxon>Methanimicrococcus</taxon>
    </lineage>
</organism>
<name>A0ABU3VR33_9EURY</name>
<gene>
    <name evidence="1" type="ORF">MmiAt1_14620</name>
</gene>